<keyword evidence="2" id="KW-1185">Reference proteome</keyword>
<evidence type="ECO:0000313" key="2">
    <source>
        <dbReference type="Proteomes" id="UP000216998"/>
    </source>
</evidence>
<dbReference type="AlphaFoldDB" id="A0A255Z194"/>
<dbReference type="EMBL" id="NOXU01000026">
    <property type="protein sequence ID" value="OYQ35191.1"/>
    <property type="molecule type" value="Genomic_DNA"/>
</dbReference>
<comment type="caution">
    <text evidence="1">The sequence shown here is derived from an EMBL/GenBank/DDBJ whole genome shotgun (WGS) entry which is preliminary data.</text>
</comment>
<reference evidence="1 2" key="1">
    <citation type="submission" date="2017-07" db="EMBL/GenBank/DDBJ databases">
        <title>Niveispirillum cyanobacteriorum sp. nov., isolated from cyanobacterial aggregates in a eutrophic lake.</title>
        <authorList>
            <person name="Cai H."/>
        </authorList>
    </citation>
    <scope>NUCLEOTIDE SEQUENCE [LARGE SCALE GENOMIC DNA]</scope>
    <source>
        <strain evidence="2">TH1-14</strain>
    </source>
</reference>
<evidence type="ECO:0000313" key="1">
    <source>
        <dbReference type="EMBL" id="OYQ35191.1"/>
    </source>
</evidence>
<sequence>MPVVSDSVRDRIAIIMMQPGQPAADSLVLPYFQTLLTAAHRHPPSLPIRALIALRARRLSRHFSLDELTAQTVDPLITGLENALWGEGIVRVFAASLFASPSAIAIAHDVAAFQPDRLVLLPPSPLFSGGLNGMALQVWDRAAQAAGLGVTTSSLCCHPIDPAILRILSQRASVALGRSGTGSLLLVAPGMAWPDGDPLAWQMERLARELTLLLDLPVGRIVVARLDVPGFDEGGLQTVEQAIRRTRTPSLSVLPLTRSPLLRANWAAYRDEWQELAAAAGVLSFSMAQPFWSEGEDLAPLVRQALAGRAGICTGFGRRLCPDDRGQCPHRRMAVAAMHGQSMA</sequence>
<dbReference type="Gene3D" id="3.40.50.1400">
    <property type="match status" value="1"/>
</dbReference>
<dbReference type="Proteomes" id="UP000216998">
    <property type="component" value="Unassembled WGS sequence"/>
</dbReference>
<protein>
    <recommendedName>
        <fullName evidence="3">Ferrochelatase</fullName>
    </recommendedName>
</protein>
<evidence type="ECO:0008006" key="3">
    <source>
        <dbReference type="Google" id="ProtNLM"/>
    </source>
</evidence>
<name>A0A255Z194_9PROT</name>
<proteinExistence type="predicted"/>
<dbReference type="SUPFAM" id="SSF53800">
    <property type="entry name" value="Chelatase"/>
    <property type="match status" value="1"/>
</dbReference>
<organism evidence="1 2">
    <name type="scientific">Niveispirillum lacus</name>
    <dbReference type="NCBI Taxonomy" id="1981099"/>
    <lineage>
        <taxon>Bacteria</taxon>
        <taxon>Pseudomonadati</taxon>
        <taxon>Pseudomonadota</taxon>
        <taxon>Alphaproteobacteria</taxon>
        <taxon>Rhodospirillales</taxon>
        <taxon>Azospirillaceae</taxon>
        <taxon>Niveispirillum</taxon>
    </lineage>
</organism>
<gene>
    <name evidence="1" type="ORF">CHU95_08125</name>
</gene>
<accession>A0A255Z194</accession>